<evidence type="ECO:0000256" key="1">
    <source>
        <dbReference type="ARBA" id="ARBA00001933"/>
    </source>
</evidence>
<gene>
    <name evidence="7" type="ORF">AKJ48_02700</name>
</gene>
<evidence type="ECO:0000256" key="3">
    <source>
        <dbReference type="ARBA" id="ARBA00022576"/>
    </source>
</evidence>
<reference evidence="7 8" key="1">
    <citation type="journal article" date="2016" name="Sci. Rep.">
        <title>Metabolic traits of an uncultured archaeal lineage -MSBL1- from brine pools of the Red Sea.</title>
        <authorList>
            <person name="Mwirichia R."/>
            <person name="Alam I."/>
            <person name="Rashid M."/>
            <person name="Vinu M."/>
            <person name="Ba-Alawi W."/>
            <person name="Anthony Kamau A."/>
            <person name="Kamanda Ngugi D."/>
            <person name="Goker M."/>
            <person name="Klenk H.P."/>
            <person name="Bajic V."/>
            <person name="Stingl U."/>
        </authorList>
    </citation>
    <scope>NUCLEOTIDE SEQUENCE [LARGE SCALE GENOMIC DNA]</scope>
    <source>
        <strain evidence="7">SCGC-AAA261O19</strain>
    </source>
</reference>
<keyword evidence="3 7" id="KW-0032">Aminotransferase</keyword>
<comment type="similarity">
    <text evidence="2">Belongs to the class-V pyridoxal-phosphate-dependent aminotransferase family.</text>
</comment>
<accession>A0A133VDB4</accession>
<dbReference type="InterPro" id="IPR024169">
    <property type="entry name" value="SP_NH2Trfase/AEP_transaminase"/>
</dbReference>
<dbReference type="Gene3D" id="3.90.1150.10">
    <property type="entry name" value="Aspartate Aminotransferase, domain 1"/>
    <property type="match status" value="1"/>
</dbReference>
<dbReference type="Pfam" id="PF00266">
    <property type="entry name" value="Aminotran_5"/>
    <property type="match status" value="1"/>
</dbReference>
<protein>
    <submittedName>
        <fullName evidence="7">Aspartate aminotransferase</fullName>
    </submittedName>
</protein>
<organism evidence="7 8">
    <name type="scientific">candidate division MSBL1 archaeon SCGC-AAA261O19</name>
    <dbReference type="NCBI Taxonomy" id="1698277"/>
    <lineage>
        <taxon>Archaea</taxon>
        <taxon>Methanobacteriati</taxon>
        <taxon>Methanobacteriota</taxon>
        <taxon>candidate division MSBL1</taxon>
    </lineage>
</organism>
<dbReference type="InterPro" id="IPR000192">
    <property type="entry name" value="Aminotrans_V_dom"/>
</dbReference>
<evidence type="ECO:0000259" key="6">
    <source>
        <dbReference type="Pfam" id="PF00266"/>
    </source>
</evidence>
<keyword evidence="4 7" id="KW-0808">Transferase</keyword>
<name>A0A133VDB4_9EURY</name>
<dbReference type="PANTHER" id="PTHR21152:SF24">
    <property type="entry name" value="ALANINE--GLYOXYLATE AMINOTRANSFERASE 1"/>
    <property type="match status" value="1"/>
</dbReference>
<sequence>MKLFTVGPVACRPEILEEMRRQMFSHRSKEYKELHMELVKRLQDFLETENQVFLFPSSGSGVMETSVRNCVKEKMLCCVNGTFGERYAQVGESNGREVVRLETKLGEPTTPELLDEKLSENPDVEAVTITHNETSVGLMNPLPELAKVVSDHEKLLFVDAVSAMGGTPIKVDEWGIDICFASSQKCFGVPPGLAVASVSEEAMSQSGKLENKGWYFDLKLYEEYEEKKSGTHMTPPIPQILALNKRLELMDEDGKENHFELYLERNQKIREGVEDLGLSLFPKEGYESPTVTCVNAPEGVSGPEVYEKMRGKGFELAKGYGEIKERTFRIGNMGHILLEDIDEMLKALGEVLK</sequence>
<feature type="domain" description="Aminotransferase class V" evidence="6">
    <location>
        <begin position="23"/>
        <end position="301"/>
    </location>
</feature>
<dbReference type="GO" id="GO:0004760">
    <property type="term" value="F:L-serine-pyruvate transaminase activity"/>
    <property type="evidence" value="ECO:0007669"/>
    <property type="project" value="TreeGrafter"/>
</dbReference>
<dbReference type="PANTHER" id="PTHR21152">
    <property type="entry name" value="AMINOTRANSFERASE CLASS V"/>
    <property type="match status" value="1"/>
</dbReference>
<evidence type="ECO:0000256" key="5">
    <source>
        <dbReference type="ARBA" id="ARBA00022898"/>
    </source>
</evidence>
<dbReference type="GO" id="GO:0019265">
    <property type="term" value="P:glycine biosynthetic process, by transamination of glyoxylate"/>
    <property type="evidence" value="ECO:0007669"/>
    <property type="project" value="TreeGrafter"/>
</dbReference>
<evidence type="ECO:0000256" key="2">
    <source>
        <dbReference type="ARBA" id="ARBA00009236"/>
    </source>
</evidence>
<dbReference type="InterPro" id="IPR015424">
    <property type="entry name" value="PyrdxlP-dep_Trfase"/>
</dbReference>
<comment type="cofactor">
    <cofactor evidence="1">
        <name>pyridoxal 5'-phosphate</name>
        <dbReference type="ChEBI" id="CHEBI:597326"/>
    </cofactor>
</comment>
<dbReference type="GO" id="GO:0008453">
    <property type="term" value="F:alanine-glyoxylate transaminase activity"/>
    <property type="evidence" value="ECO:0007669"/>
    <property type="project" value="TreeGrafter"/>
</dbReference>
<evidence type="ECO:0000313" key="8">
    <source>
        <dbReference type="Proteomes" id="UP000070076"/>
    </source>
</evidence>
<comment type="caution">
    <text evidence="7">The sequence shown here is derived from an EMBL/GenBank/DDBJ whole genome shotgun (WGS) entry which is preliminary data.</text>
</comment>
<dbReference type="SUPFAM" id="SSF53383">
    <property type="entry name" value="PLP-dependent transferases"/>
    <property type="match status" value="1"/>
</dbReference>
<evidence type="ECO:0000313" key="7">
    <source>
        <dbReference type="EMBL" id="KXB04407.1"/>
    </source>
</evidence>
<dbReference type="AlphaFoldDB" id="A0A133VDB4"/>
<keyword evidence="8" id="KW-1185">Reference proteome</keyword>
<dbReference type="Proteomes" id="UP000070076">
    <property type="component" value="Unassembled WGS sequence"/>
</dbReference>
<dbReference type="InterPro" id="IPR015421">
    <property type="entry name" value="PyrdxlP-dep_Trfase_major"/>
</dbReference>
<evidence type="ECO:0000256" key="4">
    <source>
        <dbReference type="ARBA" id="ARBA00022679"/>
    </source>
</evidence>
<dbReference type="Gene3D" id="3.40.640.10">
    <property type="entry name" value="Type I PLP-dependent aspartate aminotransferase-like (Major domain)"/>
    <property type="match status" value="1"/>
</dbReference>
<keyword evidence="5" id="KW-0663">Pyridoxal phosphate</keyword>
<proteinExistence type="inferred from homology"/>
<dbReference type="PATRIC" id="fig|1698277.3.peg.439"/>
<dbReference type="EMBL" id="LHYB01000033">
    <property type="protein sequence ID" value="KXB04407.1"/>
    <property type="molecule type" value="Genomic_DNA"/>
</dbReference>
<dbReference type="PIRSF" id="PIRSF000524">
    <property type="entry name" value="SPT"/>
    <property type="match status" value="1"/>
</dbReference>
<dbReference type="InterPro" id="IPR015422">
    <property type="entry name" value="PyrdxlP-dep_Trfase_small"/>
</dbReference>